<keyword evidence="1" id="KW-1133">Transmembrane helix</keyword>
<organism evidence="2 3">
    <name type="scientific">Enterocloster bolteae</name>
    <dbReference type="NCBI Taxonomy" id="208479"/>
    <lineage>
        <taxon>Bacteria</taxon>
        <taxon>Bacillati</taxon>
        <taxon>Bacillota</taxon>
        <taxon>Clostridia</taxon>
        <taxon>Lachnospirales</taxon>
        <taxon>Lachnospiraceae</taxon>
        <taxon>Enterocloster</taxon>
    </lineage>
</organism>
<proteinExistence type="predicted"/>
<feature type="transmembrane region" description="Helical" evidence="1">
    <location>
        <begin position="33"/>
        <end position="53"/>
    </location>
</feature>
<feature type="transmembrane region" description="Helical" evidence="1">
    <location>
        <begin position="6"/>
        <end position="26"/>
    </location>
</feature>
<dbReference type="InterPro" id="IPR032111">
    <property type="entry name" value="Clostridium_phage_holin"/>
</dbReference>
<comment type="caution">
    <text evidence="2">The sequence shown here is derived from an EMBL/GenBank/DDBJ whole genome shotgun (WGS) entry which is preliminary data.</text>
</comment>
<sequence>MDITTLGTCVAIVTLSYVVGLGCKAAKKIPDEWIPVIMAVVGGALGALGMGTIPDFPATDYITAVAVGAVSGLAATGVNQMYKQMNK</sequence>
<evidence type="ECO:0000256" key="1">
    <source>
        <dbReference type="SAM" id="Phobius"/>
    </source>
</evidence>
<evidence type="ECO:0000313" key="2">
    <source>
        <dbReference type="EMBL" id="RHC46882.1"/>
    </source>
</evidence>
<protein>
    <submittedName>
        <fullName evidence="2">Enolase</fullName>
    </submittedName>
</protein>
<accession>A0A414AG91</accession>
<keyword evidence="1" id="KW-0472">Membrane</keyword>
<evidence type="ECO:0000313" key="3">
    <source>
        <dbReference type="Proteomes" id="UP000283975"/>
    </source>
</evidence>
<reference evidence="2 3" key="1">
    <citation type="submission" date="2018-08" db="EMBL/GenBank/DDBJ databases">
        <title>A genome reference for cultivated species of the human gut microbiota.</title>
        <authorList>
            <person name="Zou Y."/>
            <person name="Xue W."/>
            <person name="Luo G."/>
        </authorList>
    </citation>
    <scope>NUCLEOTIDE SEQUENCE [LARGE SCALE GENOMIC DNA]</scope>
    <source>
        <strain evidence="2 3">AM35-14</strain>
    </source>
</reference>
<dbReference type="AlphaFoldDB" id="A0A414AG91"/>
<gene>
    <name evidence="2" type="ORF">DW839_30615</name>
</gene>
<name>A0A414AG91_9FIRM</name>
<feature type="transmembrane region" description="Helical" evidence="1">
    <location>
        <begin position="59"/>
        <end position="78"/>
    </location>
</feature>
<dbReference type="Pfam" id="PF16079">
    <property type="entry name" value="Phage_holin_5_2"/>
    <property type="match status" value="1"/>
</dbReference>
<dbReference type="EMBL" id="QSHZ01000059">
    <property type="protein sequence ID" value="RHC46882.1"/>
    <property type="molecule type" value="Genomic_DNA"/>
</dbReference>
<keyword evidence="1" id="KW-0812">Transmembrane</keyword>
<dbReference type="Proteomes" id="UP000283975">
    <property type="component" value="Unassembled WGS sequence"/>
</dbReference>